<sequence>MCFGTPAKIAPFLMNIPGLLQGQPQDGAGSKKKPETDRRVWCYGTLATNELIHTPTRNSQLPGQAILRQSQRV</sequence>
<organism evidence="1 2">
    <name type="scientific">Sulfuriferula plumbiphila</name>
    <dbReference type="NCBI Taxonomy" id="171865"/>
    <lineage>
        <taxon>Bacteria</taxon>
        <taxon>Pseudomonadati</taxon>
        <taxon>Pseudomonadota</taxon>
        <taxon>Betaproteobacteria</taxon>
        <taxon>Nitrosomonadales</taxon>
        <taxon>Sulfuricellaceae</taxon>
        <taxon>Sulfuriferula</taxon>
    </lineage>
</organism>
<name>A0A512LBB9_9PROT</name>
<dbReference type="EMBL" id="BKAD01000036">
    <property type="protein sequence ID" value="GEP31779.1"/>
    <property type="molecule type" value="Genomic_DNA"/>
</dbReference>
<dbReference type="AlphaFoldDB" id="A0A512LBB9"/>
<keyword evidence="2" id="KW-1185">Reference proteome</keyword>
<evidence type="ECO:0000313" key="2">
    <source>
        <dbReference type="Proteomes" id="UP000321337"/>
    </source>
</evidence>
<proteinExistence type="predicted"/>
<reference evidence="1 2" key="1">
    <citation type="submission" date="2019-07" db="EMBL/GenBank/DDBJ databases">
        <title>Whole genome shotgun sequence of Thiobacillus plumbophilus NBRC 107929.</title>
        <authorList>
            <person name="Hosoyama A."/>
            <person name="Uohara A."/>
            <person name="Ohji S."/>
            <person name="Ichikawa N."/>
        </authorList>
    </citation>
    <scope>NUCLEOTIDE SEQUENCE [LARGE SCALE GENOMIC DNA]</scope>
    <source>
        <strain evidence="1 2">NBRC 107929</strain>
    </source>
</reference>
<accession>A0A512LBB9</accession>
<comment type="caution">
    <text evidence="1">The sequence shown here is derived from an EMBL/GenBank/DDBJ whole genome shotgun (WGS) entry which is preliminary data.</text>
</comment>
<evidence type="ECO:0000313" key="1">
    <source>
        <dbReference type="EMBL" id="GEP31779.1"/>
    </source>
</evidence>
<gene>
    <name evidence="1" type="ORF">TPL01_29170</name>
</gene>
<protein>
    <submittedName>
        <fullName evidence="1">Uncharacterized protein</fullName>
    </submittedName>
</protein>
<dbReference type="Proteomes" id="UP000321337">
    <property type="component" value="Unassembled WGS sequence"/>
</dbReference>